<evidence type="ECO:0000313" key="2">
    <source>
        <dbReference type="Proteomes" id="UP000053593"/>
    </source>
</evidence>
<dbReference type="AlphaFoldDB" id="A0A0D0C0G9"/>
<sequence>MKWIVPLVLDLDPAFSIHVRIRIPHRSILLPSVSIFHSPPSLPPITRRTGQKKALPISIFYQSPSIRRLDIINVPGLGGKSKFVFVFVIVFIFEVAVEADVGLSAEVGGFVNAVPNEFGLVDNDDVKWAGDKDDAYGTKEMGCRSLALSMTSSWACYPNPMPPASGLNTDTKPFHITEG</sequence>
<dbReference type="Proteomes" id="UP000053593">
    <property type="component" value="Unassembled WGS sequence"/>
</dbReference>
<keyword evidence="2" id="KW-1185">Reference proteome</keyword>
<dbReference type="EMBL" id="KN834874">
    <property type="protein sequence ID" value="KIK51062.1"/>
    <property type="molecule type" value="Genomic_DNA"/>
</dbReference>
<proteinExistence type="predicted"/>
<evidence type="ECO:0000313" key="1">
    <source>
        <dbReference type="EMBL" id="KIK51062.1"/>
    </source>
</evidence>
<name>A0A0D0C0G9_9AGAR</name>
<accession>A0A0D0C0G9</accession>
<gene>
    <name evidence="1" type="ORF">GYMLUDRAFT_252407</name>
</gene>
<protein>
    <submittedName>
        <fullName evidence="1">Unplaced genomic scaffold GYMLUscaffold_126, whole genome shotgun sequence</fullName>
    </submittedName>
</protein>
<organism evidence="1 2">
    <name type="scientific">Collybiopsis luxurians FD-317 M1</name>
    <dbReference type="NCBI Taxonomy" id="944289"/>
    <lineage>
        <taxon>Eukaryota</taxon>
        <taxon>Fungi</taxon>
        <taxon>Dikarya</taxon>
        <taxon>Basidiomycota</taxon>
        <taxon>Agaricomycotina</taxon>
        <taxon>Agaricomycetes</taxon>
        <taxon>Agaricomycetidae</taxon>
        <taxon>Agaricales</taxon>
        <taxon>Marasmiineae</taxon>
        <taxon>Omphalotaceae</taxon>
        <taxon>Collybiopsis</taxon>
        <taxon>Collybiopsis luxurians</taxon>
    </lineage>
</organism>
<dbReference type="HOGENOM" id="CLU_1503608_0_0_1"/>
<reference evidence="1 2" key="1">
    <citation type="submission" date="2014-04" db="EMBL/GenBank/DDBJ databases">
        <title>Evolutionary Origins and Diversification of the Mycorrhizal Mutualists.</title>
        <authorList>
            <consortium name="DOE Joint Genome Institute"/>
            <consortium name="Mycorrhizal Genomics Consortium"/>
            <person name="Kohler A."/>
            <person name="Kuo A."/>
            <person name="Nagy L.G."/>
            <person name="Floudas D."/>
            <person name="Copeland A."/>
            <person name="Barry K.W."/>
            <person name="Cichocki N."/>
            <person name="Veneault-Fourrey C."/>
            <person name="LaButti K."/>
            <person name="Lindquist E.A."/>
            <person name="Lipzen A."/>
            <person name="Lundell T."/>
            <person name="Morin E."/>
            <person name="Murat C."/>
            <person name="Riley R."/>
            <person name="Ohm R."/>
            <person name="Sun H."/>
            <person name="Tunlid A."/>
            <person name="Henrissat B."/>
            <person name="Grigoriev I.V."/>
            <person name="Hibbett D.S."/>
            <person name="Martin F."/>
        </authorList>
    </citation>
    <scope>NUCLEOTIDE SEQUENCE [LARGE SCALE GENOMIC DNA]</scope>
    <source>
        <strain evidence="1 2">FD-317 M1</strain>
    </source>
</reference>